<feature type="domain" description="Mab-21-like HhH/H2TH-like" evidence="10">
    <location>
        <begin position="270"/>
        <end position="360"/>
    </location>
</feature>
<evidence type="ECO:0000256" key="2">
    <source>
        <dbReference type="ARBA" id="ARBA00001946"/>
    </source>
</evidence>
<dbReference type="SMART" id="SM01265">
    <property type="entry name" value="Mab-21"/>
    <property type="match status" value="1"/>
</dbReference>
<dbReference type="OrthoDB" id="6054650at2759"/>
<keyword evidence="9" id="KW-0464">Manganese</keyword>
<dbReference type="EMBL" id="VIIS01000284">
    <property type="protein sequence ID" value="KAF0310906.1"/>
    <property type="molecule type" value="Genomic_DNA"/>
</dbReference>
<dbReference type="Pfam" id="PF20266">
    <property type="entry name" value="Mab-21_C"/>
    <property type="match status" value="1"/>
</dbReference>
<evidence type="ECO:0000256" key="9">
    <source>
        <dbReference type="ARBA" id="ARBA00023211"/>
    </source>
</evidence>
<dbReference type="Proteomes" id="UP000440578">
    <property type="component" value="Unassembled WGS sequence"/>
</dbReference>
<gene>
    <name evidence="11" type="primary">MB21D2_1</name>
    <name evidence="11" type="ORF">FJT64_018236</name>
</gene>
<evidence type="ECO:0000256" key="7">
    <source>
        <dbReference type="ARBA" id="ARBA00022842"/>
    </source>
</evidence>
<keyword evidence="8" id="KW-0547">Nucleotide-binding</keyword>
<evidence type="ECO:0000256" key="6">
    <source>
        <dbReference type="ARBA" id="ARBA00022723"/>
    </source>
</evidence>
<comment type="cofactor">
    <cofactor evidence="1">
        <name>Mn(2+)</name>
        <dbReference type="ChEBI" id="CHEBI:29035"/>
    </cofactor>
</comment>
<keyword evidence="4" id="KW-0808">Transferase</keyword>
<evidence type="ECO:0000256" key="1">
    <source>
        <dbReference type="ARBA" id="ARBA00001936"/>
    </source>
</evidence>
<dbReference type="AlphaFoldDB" id="A0A6A4WTQ0"/>
<evidence type="ECO:0000256" key="5">
    <source>
        <dbReference type="ARBA" id="ARBA00022695"/>
    </source>
</evidence>
<dbReference type="Gene3D" id="1.10.1410.40">
    <property type="match status" value="1"/>
</dbReference>
<evidence type="ECO:0000256" key="8">
    <source>
        <dbReference type="ARBA" id="ARBA00023134"/>
    </source>
</evidence>
<keyword evidence="6" id="KW-0479">Metal-binding</keyword>
<comment type="caution">
    <text evidence="11">The sequence shown here is derived from an EMBL/GenBank/DDBJ whole genome shotgun (WGS) entry which is preliminary data.</text>
</comment>
<keyword evidence="5" id="KW-0548">Nucleotidyltransferase</keyword>
<evidence type="ECO:0000313" key="11">
    <source>
        <dbReference type="EMBL" id="KAF0310906.1"/>
    </source>
</evidence>
<protein>
    <submittedName>
        <fullName evidence="11">Protein MB21D2</fullName>
    </submittedName>
</protein>
<dbReference type="GO" id="GO:0046872">
    <property type="term" value="F:metal ion binding"/>
    <property type="evidence" value="ECO:0007669"/>
    <property type="project" value="UniProtKB-KW"/>
</dbReference>
<dbReference type="PANTHER" id="PTHR10656:SF42">
    <property type="entry name" value="CYCLIC GMP-AMP SYNTHASE-LIKE PROTEIN-RELATED"/>
    <property type="match status" value="1"/>
</dbReference>
<comment type="cofactor">
    <cofactor evidence="2">
        <name>Mg(2+)</name>
        <dbReference type="ChEBI" id="CHEBI:18420"/>
    </cofactor>
</comment>
<evidence type="ECO:0000256" key="3">
    <source>
        <dbReference type="ARBA" id="ARBA00008307"/>
    </source>
</evidence>
<accession>A0A6A4WTQ0</accession>
<name>A0A6A4WTQ0_AMPAM</name>
<comment type="similarity">
    <text evidence="3">Belongs to the mab-21 family.</text>
</comment>
<evidence type="ECO:0000256" key="4">
    <source>
        <dbReference type="ARBA" id="ARBA00022679"/>
    </source>
</evidence>
<dbReference type="PANTHER" id="PTHR10656">
    <property type="entry name" value="CELL FATE DETERMINING PROTEIN MAB21-RELATED"/>
    <property type="match status" value="1"/>
</dbReference>
<dbReference type="GO" id="GO:0016779">
    <property type="term" value="F:nucleotidyltransferase activity"/>
    <property type="evidence" value="ECO:0007669"/>
    <property type="project" value="UniProtKB-KW"/>
</dbReference>
<organism evidence="11 12">
    <name type="scientific">Amphibalanus amphitrite</name>
    <name type="common">Striped barnacle</name>
    <name type="synonym">Balanus amphitrite</name>
    <dbReference type="NCBI Taxonomy" id="1232801"/>
    <lineage>
        <taxon>Eukaryota</taxon>
        <taxon>Metazoa</taxon>
        <taxon>Ecdysozoa</taxon>
        <taxon>Arthropoda</taxon>
        <taxon>Crustacea</taxon>
        <taxon>Multicrustacea</taxon>
        <taxon>Cirripedia</taxon>
        <taxon>Thoracica</taxon>
        <taxon>Thoracicalcarea</taxon>
        <taxon>Balanomorpha</taxon>
        <taxon>Balanoidea</taxon>
        <taxon>Balanidae</taxon>
        <taxon>Amphibalaninae</taxon>
        <taxon>Amphibalanus</taxon>
    </lineage>
</organism>
<keyword evidence="7" id="KW-0460">Magnesium</keyword>
<reference evidence="11 12" key="1">
    <citation type="submission" date="2019-07" db="EMBL/GenBank/DDBJ databases">
        <title>Draft genome assembly of a fouling barnacle, Amphibalanus amphitrite (Darwin, 1854): The first reference genome for Thecostraca.</title>
        <authorList>
            <person name="Kim W."/>
        </authorList>
    </citation>
    <scope>NUCLEOTIDE SEQUENCE [LARGE SCALE GENOMIC DNA]</scope>
    <source>
        <strain evidence="11">SNU_AA5</strain>
        <tissue evidence="11">Soma without cirri and trophi</tissue>
    </source>
</reference>
<keyword evidence="12" id="KW-1185">Reference proteome</keyword>
<dbReference type="InterPro" id="IPR024810">
    <property type="entry name" value="MAB21L/cGLR"/>
</dbReference>
<proteinExistence type="inferred from homology"/>
<dbReference type="InterPro" id="IPR046906">
    <property type="entry name" value="Mab-21_HhH/H2TH-like"/>
</dbReference>
<evidence type="ECO:0000313" key="12">
    <source>
        <dbReference type="Proteomes" id="UP000440578"/>
    </source>
</evidence>
<keyword evidence="8" id="KW-0342">GTP-binding</keyword>
<sequence>MEREVRHLLRFNFQPAPASSADGRPEPVHLQVLNEVHGPTLRRQLNRHLAEVPAAAGGEDCAHCHPAGRLQIRSATISGSVADRVGWLSLHGHRLPLRSDNDFLLELDVSRSPLATEAAAAEGEPCVAPSAVLGYYRVLRGRRLRCSHPGRRDLTAGAVRRALTEAVRRHRRGEGPPTVNGPAVTFCDAGGAVDCVPCVAVCASAAVPWLAELRARPRPSGWPEDRLLARLDRTLLLVPTGPHAEDDRLWRLSFSRQEAQLVRGLPPSARYCLMLLKAVKKERRDRLANVSSYYLKTCVLWMCQQRQETEWRDSLAAMDAVLEMLRQAVDDKVLPSFFCSEINVLRDPTDERLADIRRGIRYFQEEMLNLLHEMFTSLRPAKPITLE</sequence>
<dbReference type="GO" id="GO:0005525">
    <property type="term" value="F:GTP binding"/>
    <property type="evidence" value="ECO:0007669"/>
    <property type="project" value="UniProtKB-KW"/>
</dbReference>
<evidence type="ECO:0000259" key="10">
    <source>
        <dbReference type="Pfam" id="PF20266"/>
    </source>
</evidence>